<dbReference type="RefSeq" id="WP_068646405.1">
    <property type="nucleotide sequence ID" value="NZ_CP043611.1"/>
</dbReference>
<keyword evidence="1" id="KW-0805">Transcription regulation</keyword>
<dbReference type="OrthoDB" id="1137593at2"/>
<dbReference type="Gene3D" id="3.40.50.300">
    <property type="entry name" value="P-loop containing nucleotide triphosphate hydrolases"/>
    <property type="match status" value="1"/>
</dbReference>
<dbReference type="AlphaFoldDB" id="A0A168QJG7"/>
<dbReference type="SUPFAM" id="SSF52540">
    <property type="entry name" value="P-loop containing nucleoside triphosphate hydrolases"/>
    <property type="match status" value="1"/>
</dbReference>
<dbReference type="Proteomes" id="UP000077355">
    <property type="component" value="Unassembled WGS sequence"/>
</dbReference>
<dbReference type="GO" id="GO:0003677">
    <property type="term" value="F:DNA binding"/>
    <property type="evidence" value="ECO:0007669"/>
    <property type="project" value="UniProtKB-KW"/>
</dbReference>
<dbReference type="InterPro" id="IPR059106">
    <property type="entry name" value="WHD_MalT"/>
</dbReference>
<reference evidence="5 6" key="1">
    <citation type="submission" date="2016-03" db="EMBL/GenBank/DDBJ databases">
        <title>Draft genome sequence of Paenibacillus antarcticus CECT 5836.</title>
        <authorList>
            <person name="Shin S.-K."/>
            <person name="Yi H."/>
        </authorList>
    </citation>
    <scope>NUCLEOTIDE SEQUENCE [LARGE SCALE GENOMIC DNA]</scope>
    <source>
        <strain evidence="5 6">CECT 5836</strain>
    </source>
</reference>
<gene>
    <name evidence="5" type="ORF">PBAT_02960</name>
</gene>
<evidence type="ECO:0000259" key="4">
    <source>
        <dbReference type="PROSITE" id="PS50043"/>
    </source>
</evidence>
<keyword evidence="2" id="KW-0238">DNA-binding</keyword>
<evidence type="ECO:0000256" key="3">
    <source>
        <dbReference type="ARBA" id="ARBA00023163"/>
    </source>
</evidence>
<dbReference type="InterPro" id="IPR000792">
    <property type="entry name" value="Tscrpt_reg_LuxR_C"/>
</dbReference>
<dbReference type="SUPFAM" id="SSF48452">
    <property type="entry name" value="TPR-like"/>
    <property type="match status" value="1"/>
</dbReference>
<dbReference type="PANTHER" id="PTHR44688">
    <property type="entry name" value="DNA-BINDING TRANSCRIPTIONAL ACTIVATOR DEVR_DOSR"/>
    <property type="match status" value="1"/>
</dbReference>
<dbReference type="InterPro" id="IPR011990">
    <property type="entry name" value="TPR-like_helical_dom_sf"/>
</dbReference>
<evidence type="ECO:0000256" key="2">
    <source>
        <dbReference type="ARBA" id="ARBA00023125"/>
    </source>
</evidence>
<dbReference type="Pfam" id="PF25873">
    <property type="entry name" value="WHD_MalT"/>
    <property type="match status" value="1"/>
</dbReference>
<keyword evidence="3" id="KW-0804">Transcription</keyword>
<dbReference type="InterPro" id="IPR036388">
    <property type="entry name" value="WH-like_DNA-bd_sf"/>
</dbReference>
<organism evidence="5 6">
    <name type="scientific">Paenibacillus antarcticus</name>
    <dbReference type="NCBI Taxonomy" id="253703"/>
    <lineage>
        <taxon>Bacteria</taxon>
        <taxon>Bacillati</taxon>
        <taxon>Bacillota</taxon>
        <taxon>Bacilli</taxon>
        <taxon>Bacillales</taxon>
        <taxon>Paenibacillaceae</taxon>
        <taxon>Paenibacillus</taxon>
    </lineage>
</organism>
<protein>
    <recommendedName>
        <fullName evidence="4">HTH luxR-type domain-containing protein</fullName>
    </recommendedName>
</protein>
<dbReference type="PANTHER" id="PTHR44688:SF16">
    <property type="entry name" value="DNA-BINDING TRANSCRIPTIONAL ACTIVATOR DEVR_DOSR"/>
    <property type="match status" value="1"/>
</dbReference>
<dbReference type="PROSITE" id="PS00622">
    <property type="entry name" value="HTH_LUXR_1"/>
    <property type="match status" value="1"/>
</dbReference>
<dbReference type="Gene3D" id="1.25.40.10">
    <property type="entry name" value="Tetratricopeptide repeat domain"/>
    <property type="match status" value="1"/>
</dbReference>
<comment type="caution">
    <text evidence="5">The sequence shown here is derived from an EMBL/GenBank/DDBJ whole genome shotgun (WGS) entry which is preliminary data.</text>
</comment>
<sequence length="853" mass="98995">MIVSTKLYIPHVRNSLVCRPRLMSKLDEGRSAKLTLVSAHAGYGKTTALSEWAKQCSEPVAWVSLDNQDNDWIRFWSYMTTSIEMRVPGYGQRIFPLLEKGTSVQYERVISEILNELNALSSELIFILDDFHLIELPAIHHSFIYLIDHLPPHIHIYIASRTDLMMPTARLLARGELFQINIQDLRFQLDEGLNFFHDTTDLLLSKEQVTELFKQTEGWVTGMQLAAISLKRSDNIAESIHRFSGQHHHISDYLLEEVLRHQSESLREFLLNTSILNRLNHSLCQAVTGQLNAQEQLEKLEQLNLFIIPLDDNRNWYRYHHLFSEFLRRVLWESDPGQWEQAHIRAAYWLENAGFDEEAVEHYLEGKQYTDVVRLIEKNLHTLMQSKSVTLNRWVSVLPDNSFAEKPMIEMFYISILLGVGEWEAAFRRVKQAELWFQALHDKLPGTEWNQVIGNIYFFCAVTSYLQKDLVQTSEYFELVERYMPEGSLFQTMGRNRFQGYDSFDDHLAFIDDLHAADTFLVKWIKVWKKKKVYPFIGYLYASYSKLLYEWNRLDEAEFYVNQALGRKDIEPFARIVIHNTISAARIKQAKGDPDGALALLTKVKSQIDSPDYELFMVKIEAEEAIHSLQQGSSEYALDWMGRYEMAHTNEVSMVRVAEHLALARVLGECGRTEEALDLLERLHLLLMKEDRLRDRIKVLILQSMTLQRVSQTEHALVALEGALHLGEPEGYIRSFIDEGPMMGVLLSIYLKDQQTNSRLRNPLQVSLTYVKQLLQVMNITPEDELSLKEILTEQETKIIRLIGNGLSNKEVAYDLSIKGETVKSHIKNVYRKLRVSNRVQALQRAKELNILD</sequence>
<keyword evidence="6" id="KW-1185">Reference proteome</keyword>
<dbReference type="Pfam" id="PF17874">
    <property type="entry name" value="TPR_MalT"/>
    <property type="match status" value="1"/>
</dbReference>
<dbReference type="Pfam" id="PF00196">
    <property type="entry name" value="GerE"/>
    <property type="match status" value="1"/>
</dbReference>
<feature type="domain" description="HTH luxR-type" evidence="4">
    <location>
        <begin position="785"/>
        <end position="850"/>
    </location>
</feature>
<accession>A0A168QJG7</accession>
<dbReference type="SMART" id="SM00421">
    <property type="entry name" value="HTH_LUXR"/>
    <property type="match status" value="1"/>
</dbReference>
<name>A0A168QJG7_9BACL</name>
<proteinExistence type="predicted"/>
<evidence type="ECO:0000313" key="6">
    <source>
        <dbReference type="Proteomes" id="UP000077355"/>
    </source>
</evidence>
<dbReference type="GO" id="GO:0006355">
    <property type="term" value="P:regulation of DNA-templated transcription"/>
    <property type="evidence" value="ECO:0007669"/>
    <property type="project" value="InterPro"/>
</dbReference>
<dbReference type="EMBL" id="LVJI01000002">
    <property type="protein sequence ID" value="OAB47853.1"/>
    <property type="molecule type" value="Genomic_DNA"/>
</dbReference>
<dbReference type="PRINTS" id="PR00038">
    <property type="entry name" value="HTHLUXR"/>
</dbReference>
<evidence type="ECO:0000313" key="5">
    <source>
        <dbReference type="EMBL" id="OAB47853.1"/>
    </source>
</evidence>
<dbReference type="InterPro" id="IPR016032">
    <property type="entry name" value="Sig_transdc_resp-reg_C-effctor"/>
</dbReference>
<dbReference type="Gene3D" id="1.10.10.10">
    <property type="entry name" value="Winged helix-like DNA-binding domain superfamily/Winged helix DNA-binding domain"/>
    <property type="match status" value="1"/>
</dbReference>
<dbReference type="SUPFAM" id="SSF46894">
    <property type="entry name" value="C-terminal effector domain of the bipartite response regulators"/>
    <property type="match status" value="1"/>
</dbReference>
<dbReference type="CDD" id="cd06170">
    <property type="entry name" value="LuxR_C_like"/>
    <property type="match status" value="1"/>
</dbReference>
<dbReference type="PROSITE" id="PS50043">
    <property type="entry name" value="HTH_LUXR_2"/>
    <property type="match status" value="1"/>
</dbReference>
<dbReference type="InterPro" id="IPR027417">
    <property type="entry name" value="P-loop_NTPase"/>
</dbReference>
<evidence type="ECO:0000256" key="1">
    <source>
        <dbReference type="ARBA" id="ARBA00023015"/>
    </source>
</evidence>
<dbReference type="InterPro" id="IPR041617">
    <property type="entry name" value="TPR_MalT"/>
</dbReference>